<organism evidence="1 2">
    <name type="scientific">Paracoccus methylovorus</name>
    <dbReference type="NCBI Taxonomy" id="2812658"/>
    <lineage>
        <taxon>Bacteria</taxon>
        <taxon>Pseudomonadati</taxon>
        <taxon>Pseudomonadota</taxon>
        <taxon>Alphaproteobacteria</taxon>
        <taxon>Rhodobacterales</taxon>
        <taxon>Paracoccaceae</taxon>
        <taxon>Paracoccus</taxon>
    </lineage>
</organism>
<proteinExistence type="predicted"/>
<protein>
    <recommendedName>
        <fullName evidence="3">Sulfotransferase family protein</fullName>
    </recommendedName>
</protein>
<evidence type="ECO:0000313" key="1">
    <source>
        <dbReference type="EMBL" id="QRZ12584.1"/>
    </source>
</evidence>
<dbReference type="RefSeq" id="WP_205293616.1">
    <property type="nucleotide sequence ID" value="NZ_CP070368.1"/>
</dbReference>
<accession>A0ABX7JFT6</accession>
<evidence type="ECO:0000313" key="2">
    <source>
        <dbReference type="Proteomes" id="UP000663629"/>
    </source>
</evidence>
<evidence type="ECO:0008006" key="3">
    <source>
        <dbReference type="Google" id="ProtNLM"/>
    </source>
</evidence>
<keyword evidence="2" id="KW-1185">Reference proteome</keyword>
<gene>
    <name evidence="1" type="ORF">JWJ88_08160</name>
</gene>
<dbReference type="Proteomes" id="UP000663629">
    <property type="component" value="Chromosome 1"/>
</dbReference>
<sequence length="289" mass="32341">MTQILRAQLALAPRASVCVLSDEHFSVLRPEVMRQFVNTVLQPFASRVYLVHYVRPHHARMKSVYAEVVKIGADLRRFQDFVQQSTKRGRFLKSAAIDAWRQQFGDAYIPRPLIREHLAGGDVVTDFLSICTENTVTVPRTPAENRSLDPTGLAEVQRIHRNIRDRSASLRLAVGYEFDRLYRKHAAQASDGLKLALSPRNIAGFERRYRQDAIGMDQRLGLAVHGFADALTHDMQGATAGVTDPFELTATPTAAAAAAASKGVEPWLHLPLPDRAIGSTLSRYTRFRR</sequence>
<name>A0ABX7JFT6_9RHOB</name>
<reference evidence="1 2" key="1">
    <citation type="submission" date="2021-02" db="EMBL/GenBank/DDBJ databases">
        <title>Paracoccus methylovroum sp.nov., a new methanol and methylamine utilizing methylotrophic denitrifer.</title>
        <authorList>
            <person name="Timsy T."/>
            <person name="Behrendt U."/>
            <person name="Ulrich A."/>
            <person name="Spanner T."/>
            <person name="Foesel B.U."/>
            <person name="Horn M.A."/>
            <person name="Kolb S."/>
        </authorList>
    </citation>
    <scope>NUCLEOTIDE SEQUENCE [LARGE SCALE GENOMIC DNA]</scope>
    <source>
        <strain evidence="1 2">H4-D09</strain>
    </source>
</reference>
<dbReference type="EMBL" id="CP070368">
    <property type="protein sequence ID" value="QRZ12584.1"/>
    <property type="molecule type" value="Genomic_DNA"/>
</dbReference>